<evidence type="ECO:0000313" key="1">
    <source>
        <dbReference type="EMBL" id="WXB02022.1"/>
    </source>
</evidence>
<accession>A0ABZ2L0B0</accession>
<name>A0ABZ2L0B0_9BACT</name>
<dbReference type="EMBL" id="CP089983">
    <property type="protein sequence ID" value="WXB02022.1"/>
    <property type="molecule type" value="Genomic_DNA"/>
</dbReference>
<keyword evidence="2" id="KW-1185">Reference proteome</keyword>
<organism evidence="1 2">
    <name type="scientific">Pendulispora rubella</name>
    <dbReference type="NCBI Taxonomy" id="2741070"/>
    <lineage>
        <taxon>Bacteria</taxon>
        <taxon>Pseudomonadati</taxon>
        <taxon>Myxococcota</taxon>
        <taxon>Myxococcia</taxon>
        <taxon>Myxococcales</taxon>
        <taxon>Sorangiineae</taxon>
        <taxon>Pendulisporaceae</taxon>
        <taxon>Pendulispora</taxon>
    </lineage>
</organism>
<gene>
    <name evidence="1" type="ORF">LVJ94_34560</name>
</gene>
<protein>
    <submittedName>
        <fullName evidence="1">Uncharacterized protein</fullName>
    </submittedName>
</protein>
<proteinExistence type="predicted"/>
<dbReference type="RefSeq" id="WP_394831648.1">
    <property type="nucleotide sequence ID" value="NZ_CP089929.1"/>
</dbReference>
<evidence type="ECO:0000313" key="2">
    <source>
        <dbReference type="Proteomes" id="UP001374803"/>
    </source>
</evidence>
<reference evidence="1" key="1">
    <citation type="submission" date="2021-12" db="EMBL/GenBank/DDBJ databases">
        <title>Discovery of the Pendulisporaceae a myxobacterial family with distinct sporulation behavior and unique specialized metabolism.</title>
        <authorList>
            <person name="Garcia R."/>
            <person name="Popoff A."/>
            <person name="Bader C.D."/>
            <person name="Loehr J."/>
            <person name="Walesch S."/>
            <person name="Walt C."/>
            <person name="Boldt J."/>
            <person name="Bunk B."/>
            <person name="Haeckl F.J.F.P.J."/>
            <person name="Gunesch A.P."/>
            <person name="Birkelbach J."/>
            <person name="Nuebel U."/>
            <person name="Pietschmann T."/>
            <person name="Bach T."/>
            <person name="Mueller R."/>
        </authorList>
    </citation>
    <scope>NUCLEOTIDE SEQUENCE</scope>
    <source>
        <strain evidence="1">MSr11367</strain>
    </source>
</reference>
<dbReference type="Proteomes" id="UP001374803">
    <property type="component" value="Chromosome"/>
</dbReference>
<sequence length="91" mass="10104">MVFVEIDPELARQAIEGYENELAPEKKGLDAFYRQFRCKRCGSSCRKEMSTRHVFSAPDVLVPRSLLRCEACGILFDPHSGLVVGGISAAE</sequence>